<proteinExistence type="predicted"/>
<feature type="compositionally biased region" description="Basic and acidic residues" evidence="1">
    <location>
        <begin position="54"/>
        <end position="73"/>
    </location>
</feature>
<accession>A0A4P7NHN6</accession>
<dbReference type="EMBL" id="CP034207">
    <property type="protein sequence ID" value="QBZ61502.1"/>
    <property type="molecule type" value="Genomic_DNA"/>
</dbReference>
<evidence type="ECO:0000313" key="2">
    <source>
        <dbReference type="EMBL" id="QBZ61502.1"/>
    </source>
</evidence>
<evidence type="ECO:0000313" key="3">
    <source>
        <dbReference type="Proteomes" id="UP000294847"/>
    </source>
</evidence>
<gene>
    <name evidence="2" type="ORF">PoMZ_08451</name>
</gene>
<name>A0A4P7NHN6_PYROR</name>
<organism evidence="2 3">
    <name type="scientific">Pyricularia oryzae</name>
    <name type="common">Rice blast fungus</name>
    <name type="synonym">Magnaporthe oryzae</name>
    <dbReference type="NCBI Taxonomy" id="318829"/>
    <lineage>
        <taxon>Eukaryota</taxon>
        <taxon>Fungi</taxon>
        <taxon>Dikarya</taxon>
        <taxon>Ascomycota</taxon>
        <taxon>Pezizomycotina</taxon>
        <taxon>Sordariomycetes</taxon>
        <taxon>Sordariomycetidae</taxon>
        <taxon>Magnaporthales</taxon>
        <taxon>Pyriculariaceae</taxon>
        <taxon>Pyricularia</taxon>
    </lineage>
</organism>
<reference evidence="2 3" key="1">
    <citation type="journal article" date="2019" name="Mol. Biol. Evol.">
        <title>Blast fungal genomes show frequent chromosomal changes, gene gains and losses, and effector gene turnover.</title>
        <authorList>
            <person name="Gomez Luciano L.B."/>
            <person name="Jason Tsai I."/>
            <person name="Chuma I."/>
            <person name="Tosa Y."/>
            <person name="Chen Y.H."/>
            <person name="Li J.Y."/>
            <person name="Li M.Y."/>
            <person name="Jade Lu M.Y."/>
            <person name="Nakayashiki H."/>
            <person name="Li W.H."/>
        </authorList>
    </citation>
    <scope>NUCLEOTIDE SEQUENCE [LARGE SCALE GENOMIC DNA]</scope>
    <source>
        <strain evidence="2">MZ5-1-6</strain>
    </source>
</reference>
<sequence length="124" mass="13868">MPSWITYRVVLDNRKDDPLAPPRAPPVLRKGSRRNLGRLARSAGVSIIRTTSRLGDRRRDGRDRVKDGGEPLDRPLLGQVHGQHPLDLWGLRDVLTAAQLLLGLEDGDLLVRVHVHAARRQAVQ</sequence>
<evidence type="ECO:0000256" key="1">
    <source>
        <dbReference type="SAM" id="MobiDB-lite"/>
    </source>
</evidence>
<dbReference type="Proteomes" id="UP000294847">
    <property type="component" value="Chromosome 4"/>
</dbReference>
<dbReference type="AlphaFoldDB" id="A0A4P7NHN6"/>
<protein>
    <submittedName>
        <fullName evidence="2">Uncharacterized protein</fullName>
    </submittedName>
</protein>
<feature type="region of interest" description="Disordered" evidence="1">
    <location>
        <begin position="51"/>
        <end position="77"/>
    </location>
</feature>